<dbReference type="SUPFAM" id="SSF50370">
    <property type="entry name" value="Ricin B-like lectins"/>
    <property type="match status" value="3"/>
</dbReference>
<dbReference type="PROSITE" id="PS50231">
    <property type="entry name" value="RICIN_B_LECTIN"/>
    <property type="match status" value="2"/>
</dbReference>
<evidence type="ECO:0000256" key="1">
    <source>
        <dbReference type="SAM" id="SignalP"/>
    </source>
</evidence>
<dbReference type="CDD" id="cd00161">
    <property type="entry name" value="beta-trefoil_Ricin-like"/>
    <property type="match status" value="2"/>
</dbReference>
<feature type="domain" description="Ricin B lectin" evidence="2">
    <location>
        <begin position="53"/>
        <end position="197"/>
    </location>
</feature>
<dbReference type="Proteomes" id="UP000664369">
    <property type="component" value="Unassembled WGS sequence"/>
</dbReference>
<keyword evidence="4" id="KW-1185">Reference proteome</keyword>
<reference evidence="3 4" key="1">
    <citation type="submission" date="2021-03" db="EMBL/GenBank/DDBJ databases">
        <authorList>
            <person name="Kim M.K."/>
        </authorList>
    </citation>
    <scope>NUCLEOTIDE SEQUENCE [LARGE SCALE GENOMIC DNA]</scope>
    <source>
        <strain evidence="3 4">BT442</strain>
    </source>
</reference>
<dbReference type="InterPro" id="IPR035992">
    <property type="entry name" value="Ricin_B-like_lectins"/>
</dbReference>
<proteinExistence type="predicted"/>
<name>A0ABS3QHX9_9BACT</name>
<evidence type="ECO:0000259" key="2">
    <source>
        <dbReference type="SMART" id="SM00458"/>
    </source>
</evidence>
<comment type="caution">
    <text evidence="3">The sequence shown here is derived from an EMBL/GenBank/DDBJ whole genome shotgun (WGS) entry which is preliminary data.</text>
</comment>
<feature type="chain" id="PRO_5046976070" evidence="1">
    <location>
        <begin position="45"/>
        <end position="461"/>
    </location>
</feature>
<dbReference type="SMART" id="SM00458">
    <property type="entry name" value="RICIN"/>
    <property type="match status" value="2"/>
</dbReference>
<sequence>MKTAYTLPSAAAQLVKGPHSLIRRAWVLWLVCASLLPFASQAQAQFPPAPGSQGLYRLYNPLTGLSLEIGGGGGIRLVPGCTANLWTYDNHANQQWLIKFVDPTYVQIINRGSGQVLEIGGYSTAADATASQYIFGPPNSFQEWRITNIPGTNRFFLTNRGSSQALQIAATAPSTRMGEVARQQPLAGTANQQWELIDVSTHTDAYTLTNLASFKVAEVNTADVAPNVAIEQRTYHVEPTGVGQAHQQWYLRYFQSAAGHDYWVILNRNSTQALQISGTGAQLLAENQPANQAPLTGALNQQWEMLSDGGMYYHFINRQSGLALSLAGGDGSTSDGDAIAQSTYEGLKHQTWLLDIPTNNRGVSNPVTMAGPTSEASSSKRKSLDSVLTLYPNPTLTTLYLSLSNAGGVGDVTIRDIRGTVVSTAPHPTSTRIDVSHLPAGIYFVTVTDERQEYHQKFIKQ</sequence>
<dbReference type="Pfam" id="PF18962">
    <property type="entry name" value="Por_Secre_tail"/>
    <property type="match status" value="1"/>
</dbReference>
<dbReference type="InterPro" id="IPR000772">
    <property type="entry name" value="Ricin_B_lectin"/>
</dbReference>
<protein>
    <submittedName>
        <fullName evidence="3">RICIN domain-containing protein</fullName>
    </submittedName>
</protein>
<gene>
    <name evidence="3" type="ORF">J4E00_17490</name>
</gene>
<evidence type="ECO:0000313" key="3">
    <source>
        <dbReference type="EMBL" id="MBO2010858.1"/>
    </source>
</evidence>
<dbReference type="EMBL" id="JAGETZ010000008">
    <property type="protein sequence ID" value="MBO2010858.1"/>
    <property type="molecule type" value="Genomic_DNA"/>
</dbReference>
<dbReference type="Pfam" id="PF14200">
    <property type="entry name" value="RicinB_lectin_2"/>
    <property type="match status" value="3"/>
</dbReference>
<feature type="domain" description="Ricin B lectin" evidence="2">
    <location>
        <begin position="203"/>
        <end position="355"/>
    </location>
</feature>
<dbReference type="RefSeq" id="WP_208176502.1">
    <property type="nucleotide sequence ID" value="NZ_JAGETZ010000008.1"/>
</dbReference>
<dbReference type="Gene3D" id="2.80.10.50">
    <property type="match status" value="2"/>
</dbReference>
<feature type="signal peptide" evidence="1">
    <location>
        <begin position="1"/>
        <end position="44"/>
    </location>
</feature>
<keyword evidence="1" id="KW-0732">Signal</keyword>
<accession>A0ABS3QHX9</accession>
<organism evidence="3 4">
    <name type="scientific">Hymenobacter negativus</name>
    <dbReference type="NCBI Taxonomy" id="2795026"/>
    <lineage>
        <taxon>Bacteria</taxon>
        <taxon>Pseudomonadati</taxon>
        <taxon>Bacteroidota</taxon>
        <taxon>Cytophagia</taxon>
        <taxon>Cytophagales</taxon>
        <taxon>Hymenobacteraceae</taxon>
        <taxon>Hymenobacter</taxon>
    </lineage>
</organism>
<dbReference type="NCBIfam" id="TIGR04183">
    <property type="entry name" value="Por_Secre_tail"/>
    <property type="match status" value="1"/>
</dbReference>
<dbReference type="InterPro" id="IPR026444">
    <property type="entry name" value="Secre_tail"/>
</dbReference>
<evidence type="ECO:0000313" key="4">
    <source>
        <dbReference type="Proteomes" id="UP000664369"/>
    </source>
</evidence>